<dbReference type="InterPro" id="IPR029058">
    <property type="entry name" value="AB_hydrolase_fold"/>
</dbReference>
<dbReference type="SUPFAM" id="SSF53474">
    <property type="entry name" value="alpha/beta-Hydrolases"/>
    <property type="match status" value="1"/>
</dbReference>
<dbReference type="GO" id="GO:0005737">
    <property type="term" value="C:cytoplasm"/>
    <property type="evidence" value="ECO:0007669"/>
    <property type="project" value="TreeGrafter"/>
</dbReference>
<feature type="active site" evidence="4">
    <location>
        <position position="301"/>
    </location>
</feature>
<evidence type="ECO:0000313" key="6">
    <source>
        <dbReference type="EMBL" id="GJN87805.1"/>
    </source>
</evidence>
<feature type="active site" description="Proton donor" evidence="4">
    <location>
        <position position="403"/>
    </location>
</feature>
<dbReference type="CDD" id="cd16343">
    <property type="entry name" value="LMWPTP"/>
    <property type="match status" value="1"/>
</dbReference>
<dbReference type="PANTHER" id="PTHR48070:SF6">
    <property type="entry name" value="ESTERASE OVCA2"/>
    <property type="match status" value="1"/>
</dbReference>
<dbReference type="Proteomes" id="UP001342314">
    <property type="component" value="Unassembled WGS sequence"/>
</dbReference>
<sequence length="440" mass="48176">MTTRPARVLALHGFAQNARVLEGKMKQAQRVFGDKVELVFVNAPNILLRPTFAAEGSENEVTPLEDEPRSFWHAVSNDGFSDPRELDHTLEYLRDVLETQGPFDGIFGFSQGAATSAILCALVARPWLHPAFSAPSAVPGAAWPPTPFKFAIFCSGYLPLDARCESFFEYPVGIPALHVIGRSDVVAPNERTLANVPRFSNSRVEWHDGGHYIPRKPYFATMFKDFILQNTFPPPEPALFPLFGSPAFASPAFQTPVARAVGNSGFEASCAVESPLMGEDVLLRSPALVLPLSPALRNICRSPLAEAVFADLAKKRGLDIQVDSAGTAGYHVGEEPDERSVEVCRKHNVPINSTCRQLAKDDFTAFDYIIGMNMRNIEKAKPKNATAKIALFGSFGDGKVIDDPYYGGPNGFEKVYQQCLRYSEGLLRDMGFGTEEGGKL</sequence>
<organism evidence="6 7">
    <name type="scientific">Rhodotorula paludigena</name>
    <dbReference type="NCBI Taxonomy" id="86838"/>
    <lineage>
        <taxon>Eukaryota</taxon>
        <taxon>Fungi</taxon>
        <taxon>Dikarya</taxon>
        <taxon>Basidiomycota</taxon>
        <taxon>Pucciniomycotina</taxon>
        <taxon>Microbotryomycetes</taxon>
        <taxon>Sporidiobolales</taxon>
        <taxon>Sporidiobolaceae</taxon>
        <taxon>Rhodotorula</taxon>
    </lineage>
</organism>
<keyword evidence="3" id="KW-0378">Hydrolase</keyword>
<dbReference type="PRINTS" id="PR00719">
    <property type="entry name" value="LMWPTPASE"/>
</dbReference>
<dbReference type="Pfam" id="PF01451">
    <property type="entry name" value="LMWPc"/>
    <property type="match status" value="1"/>
</dbReference>
<dbReference type="InterPro" id="IPR023485">
    <property type="entry name" value="Ptyr_pPase"/>
</dbReference>
<name>A0AAV5GDH9_9BASI</name>
<feature type="domain" description="Phosphotyrosine protein phosphatase I" evidence="5">
    <location>
        <begin position="296"/>
        <end position="429"/>
    </location>
</feature>
<dbReference type="Gene3D" id="3.40.50.2300">
    <property type="match status" value="1"/>
</dbReference>
<dbReference type="GO" id="GO:0003993">
    <property type="term" value="F:acid phosphatase activity"/>
    <property type="evidence" value="ECO:0007669"/>
    <property type="project" value="UniProtKB-EC"/>
</dbReference>
<evidence type="ECO:0000256" key="3">
    <source>
        <dbReference type="ARBA" id="ARBA00022801"/>
    </source>
</evidence>
<protein>
    <recommendedName>
        <fullName evidence="2">acid phosphatase</fullName>
        <ecNumber evidence="2">3.1.3.2</ecNumber>
    </recommendedName>
</protein>
<evidence type="ECO:0000256" key="1">
    <source>
        <dbReference type="ARBA" id="ARBA00011063"/>
    </source>
</evidence>
<dbReference type="EC" id="3.1.3.2" evidence="2"/>
<comment type="similarity">
    <text evidence="1">Belongs to the low molecular weight phosphotyrosine protein phosphatase family.</text>
</comment>
<comment type="caution">
    <text evidence="6">The sequence shown here is derived from an EMBL/GenBank/DDBJ whole genome shotgun (WGS) entry which is preliminary data.</text>
</comment>
<dbReference type="InterPro" id="IPR017867">
    <property type="entry name" value="Tyr_phospatase_low_mol_wt"/>
</dbReference>
<evidence type="ECO:0000256" key="4">
    <source>
        <dbReference type="PIRSR" id="PIRSR617867-1"/>
    </source>
</evidence>
<evidence type="ECO:0000313" key="7">
    <source>
        <dbReference type="Proteomes" id="UP001342314"/>
    </source>
</evidence>
<dbReference type="SMART" id="SM00226">
    <property type="entry name" value="LMWPc"/>
    <property type="match status" value="1"/>
</dbReference>
<dbReference type="PANTHER" id="PTHR48070">
    <property type="entry name" value="ESTERASE OVCA2"/>
    <property type="match status" value="1"/>
</dbReference>
<dbReference type="InterPro" id="IPR050593">
    <property type="entry name" value="LovG"/>
</dbReference>
<evidence type="ECO:0000256" key="2">
    <source>
        <dbReference type="ARBA" id="ARBA00012646"/>
    </source>
</evidence>
<dbReference type="InterPro" id="IPR036196">
    <property type="entry name" value="Ptyr_pPase_sf"/>
</dbReference>
<dbReference type="EMBL" id="BQKY01000002">
    <property type="protein sequence ID" value="GJN87805.1"/>
    <property type="molecule type" value="Genomic_DNA"/>
</dbReference>
<dbReference type="GO" id="GO:0005634">
    <property type="term" value="C:nucleus"/>
    <property type="evidence" value="ECO:0007669"/>
    <property type="project" value="TreeGrafter"/>
</dbReference>
<dbReference type="Pfam" id="PF03959">
    <property type="entry name" value="FSH1"/>
    <property type="match status" value="1"/>
</dbReference>
<evidence type="ECO:0000259" key="5">
    <source>
        <dbReference type="SMART" id="SM00226"/>
    </source>
</evidence>
<dbReference type="GO" id="GO:0004725">
    <property type="term" value="F:protein tyrosine phosphatase activity"/>
    <property type="evidence" value="ECO:0007669"/>
    <property type="project" value="InterPro"/>
</dbReference>
<gene>
    <name evidence="6" type="ORF">Rhopal_000760-T1</name>
</gene>
<dbReference type="InterPro" id="IPR005645">
    <property type="entry name" value="FSH-like_dom"/>
</dbReference>
<dbReference type="SUPFAM" id="SSF52788">
    <property type="entry name" value="Phosphotyrosine protein phosphatases I"/>
    <property type="match status" value="1"/>
</dbReference>
<dbReference type="AlphaFoldDB" id="A0AAV5GDH9"/>
<reference evidence="6 7" key="1">
    <citation type="submission" date="2021-12" db="EMBL/GenBank/DDBJ databases">
        <title>High titer production of polyol ester of fatty acids by Rhodotorula paludigena BS15 towards product separation-free biomass refinery.</title>
        <authorList>
            <person name="Mano J."/>
            <person name="Ono H."/>
            <person name="Tanaka T."/>
            <person name="Naito K."/>
            <person name="Sushida H."/>
            <person name="Ike M."/>
            <person name="Tokuyasu K."/>
            <person name="Kitaoka M."/>
        </authorList>
    </citation>
    <scope>NUCLEOTIDE SEQUENCE [LARGE SCALE GENOMIC DNA]</scope>
    <source>
        <strain evidence="6 7">BS15</strain>
    </source>
</reference>
<proteinExistence type="inferred from homology"/>
<accession>A0AAV5GDH9</accession>
<keyword evidence="7" id="KW-1185">Reference proteome</keyword>
<dbReference type="Gene3D" id="3.40.50.1820">
    <property type="entry name" value="alpha/beta hydrolase"/>
    <property type="match status" value="1"/>
</dbReference>